<keyword evidence="6 9" id="KW-1133">Transmembrane helix</keyword>
<dbReference type="PANTHER" id="PTHR23502">
    <property type="entry name" value="MAJOR FACILITATOR SUPERFAMILY"/>
    <property type="match status" value="1"/>
</dbReference>
<dbReference type="PROSITE" id="PS50850">
    <property type="entry name" value="MFS"/>
    <property type="match status" value="1"/>
</dbReference>
<feature type="transmembrane region" description="Helical" evidence="9">
    <location>
        <begin position="196"/>
        <end position="216"/>
    </location>
</feature>
<reference evidence="11 12" key="1">
    <citation type="submission" date="2013-08" db="EMBL/GenBank/DDBJ databases">
        <title>Genome sequencing of Cellulomonas carbonis T26.</title>
        <authorList>
            <person name="Chen F."/>
            <person name="Li Y."/>
            <person name="Wang G."/>
        </authorList>
    </citation>
    <scope>NUCLEOTIDE SEQUENCE [LARGE SCALE GENOMIC DNA]</scope>
    <source>
        <strain evidence="11 12">T26</strain>
    </source>
</reference>
<feature type="transmembrane region" description="Helical" evidence="9">
    <location>
        <begin position="371"/>
        <end position="394"/>
    </location>
</feature>
<feature type="transmembrane region" description="Helical" evidence="9">
    <location>
        <begin position="135"/>
        <end position="154"/>
    </location>
</feature>
<reference evidence="11 12" key="2">
    <citation type="journal article" date="2015" name="Stand. Genomic Sci.">
        <title>Draft genome sequence of Cellulomonas carbonis T26(T) and comparative analysis of six Cellulomonas genomes.</title>
        <authorList>
            <person name="Zhuang W."/>
            <person name="Zhang S."/>
            <person name="Xia X."/>
            <person name="Wang G."/>
        </authorList>
    </citation>
    <scope>NUCLEOTIDE SEQUENCE [LARGE SCALE GENOMIC DNA]</scope>
    <source>
        <strain evidence="11 12">T26</strain>
    </source>
</reference>
<feature type="transmembrane region" description="Helical" evidence="9">
    <location>
        <begin position="282"/>
        <end position="304"/>
    </location>
</feature>
<evidence type="ECO:0000256" key="7">
    <source>
        <dbReference type="ARBA" id="ARBA00023136"/>
    </source>
</evidence>
<dbReference type="CDD" id="cd17320">
    <property type="entry name" value="MFS_MdfA_MDR_like"/>
    <property type="match status" value="1"/>
</dbReference>
<feature type="transmembrane region" description="Helical" evidence="9">
    <location>
        <begin position="338"/>
        <end position="359"/>
    </location>
</feature>
<evidence type="ECO:0000256" key="8">
    <source>
        <dbReference type="SAM" id="MobiDB-lite"/>
    </source>
</evidence>
<evidence type="ECO:0000256" key="9">
    <source>
        <dbReference type="SAM" id="Phobius"/>
    </source>
</evidence>
<dbReference type="InterPro" id="IPR036259">
    <property type="entry name" value="MFS_trans_sf"/>
</dbReference>
<dbReference type="PROSITE" id="PS00216">
    <property type="entry name" value="SUGAR_TRANSPORT_1"/>
    <property type="match status" value="1"/>
</dbReference>
<feature type="transmembrane region" description="Helical" evidence="9">
    <location>
        <begin position="39"/>
        <end position="56"/>
    </location>
</feature>
<evidence type="ECO:0000256" key="6">
    <source>
        <dbReference type="ARBA" id="ARBA00022989"/>
    </source>
</evidence>
<dbReference type="AlphaFoldDB" id="A0A0A0BV27"/>
<dbReference type="NCBIfam" id="TIGR00710">
    <property type="entry name" value="efflux_Bcr_CflA"/>
    <property type="match status" value="1"/>
</dbReference>
<feature type="transmembrane region" description="Helical" evidence="9">
    <location>
        <begin position="166"/>
        <end position="190"/>
    </location>
</feature>
<evidence type="ECO:0000313" key="12">
    <source>
        <dbReference type="Proteomes" id="UP000029839"/>
    </source>
</evidence>
<feature type="domain" description="Major facilitator superfamily (MFS) profile" evidence="10">
    <location>
        <begin position="42"/>
        <end position="427"/>
    </location>
</feature>
<organism evidence="11 12">
    <name type="scientific">Cellulomonas carbonis T26</name>
    <dbReference type="NCBI Taxonomy" id="947969"/>
    <lineage>
        <taxon>Bacteria</taxon>
        <taxon>Bacillati</taxon>
        <taxon>Actinomycetota</taxon>
        <taxon>Actinomycetes</taxon>
        <taxon>Micrococcales</taxon>
        <taxon>Cellulomonadaceae</taxon>
        <taxon>Cellulomonas</taxon>
    </lineage>
</organism>
<dbReference type="Gene3D" id="1.20.1720.10">
    <property type="entry name" value="Multidrug resistance protein D"/>
    <property type="match status" value="1"/>
</dbReference>
<feature type="region of interest" description="Disordered" evidence="8">
    <location>
        <begin position="1"/>
        <end position="32"/>
    </location>
</feature>
<name>A0A0A0BV27_9CELL</name>
<dbReference type="Pfam" id="PF07690">
    <property type="entry name" value="MFS_1"/>
    <property type="match status" value="1"/>
</dbReference>
<dbReference type="GO" id="GO:0042910">
    <property type="term" value="F:xenobiotic transmembrane transporter activity"/>
    <property type="evidence" value="ECO:0007669"/>
    <property type="project" value="InterPro"/>
</dbReference>
<evidence type="ECO:0000256" key="3">
    <source>
        <dbReference type="ARBA" id="ARBA00022448"/>
    </source>
</evidence>
<comment type="similarity">
    <text evidence="2">Belongs to the major facilitator superfamily. Bcr/CmlA family.</text>
</comment>
<feature type="compositionally biased region" description="Polar residues" evidence="8">
    <location>
        <begin position="1"/>
        <end position="10"/>
    </location>
</feature>
<dbReference type="InterPro" id="IPR020846">
    <property type="entry name" value="MFS_dom"/>
</dbReference>
<feature type="transmembrane region" description="Helical" evidence="9">
    <location>
        <begin position="400"/>
        <end position="420"/>
    </location>
</feature>
<keyword evidence="7 9" id="KW-0472">Membrane</keyword>
<dbReference type="InterPro" id="IPR005829">
    <property type="entry name" value="Sugar_transporter_CS"/>
</dbReference>
<dbReference type="RefSeq" id="WP_229734474.1">
    <property type="nucleotide sequence ID" value="NZ_AXCY01000032.1"/>
</dbReference>
<evidence type="ECO:0000256" key="2">
    <source>
        <dbReference type="ARBA" id="ARBA00006236"/>
    </source>
</evidence>
<sequence length="451" mass="45988">MTAPTSQRPVATSAEGTPGPRDGGIRPTRAAAPPARERTAWFVLLVGMLTLLPAVTTDMYLPSLPQVAEDLMTTEAAAQFTITGMLIGGAIGQLLVGPFSDRVGRRLPVLIGVSLHVVISLLCVVAPTIGALATLRVLQGLVSAGATVVAMASIRDRYTGSEAARIISRLMLVIAVAPLLAPTAGSVIAAAWGWRAVFVTLALFAGVVLLVTARFLPETLPVERRSAHGFAASVRGYPELLRDGRFVALAVIPGMGMALIMSYVAGSSFVFQTEYGLTAQQFALAFAFGGTSLVTGSQVNAALVRRTGPLALLRVGLPVSAAFAVLVVVVAATRFGGVAGLVGSIWLTTAALGFVMANASALALSRHGERAGTAAAVIGFLQAGLAGAVSPLVGVLGGDAVAMTAVMLGSMVVAQLALALGTPAYRRGARERLEPESLLQGDGAVPAGAAH</sequence>
<comment type="subcellular location">
    <subcellularLocation>
        <location evidence="1">Cell membrane</location>
        <topology evidence="1">Multi-pass membrane protein</topology>
    </subcellularLocation>
</comment>
<evidence type="ECO:0000256" key="1">
    <source>
        <dbReference type="ARBA" id="ARBA00004651"/>
    </source>
</evidence>
<feature type="transmembrane region" description="Helical" evidence="9">
    <location>
        <begin position="109"/>
        <end position="129"/>
    </location>
</feature>
<evidence type="ECO:0000256" key="5">
    <source>
        <dbReference type="ARBA" id="ARBA00022692"/>
    </source>
</evidence>
<dbReference type="InterPro" id="IPR004812">
    <property type="entry name" value="Efflux_drug-R_Bcr/CmlA"/>
</dbReference>
<dbReference type="GO" id="GO:1990961">
    <property type="term" value="P:xenobiotic detoxification by transmembrane export across the plasma membrane"/>
    <property type="evidence" value="ECO:0007669"/>
    <property type="project" value="InterPro"/>
</dbReference>
<dbReference type="GO" id="GO:0005886">
    <property type="term" value="C:plasma membrane"/>
    <property type="evidence" value="ECO:0007669"/>
    <property type="project" value="UniProtKB-SubCell"/>
</dbReference>
<dbReference type="SUPFAM" id="SSF103473">
    <property type="entry name" value="MFS general substrate transporter"/>
    <property type="match status" value="1"/>
</dbReference>
<dbReference type="InterPro" id="IPR011701">
    <property type="entry name" value="MFS"/>
</dbReference>
<feature type="transmembrane region" description="Helical" evidence="9">
    <location>
        <begin position="311"/>
        <end position="332"/>
    </location>
</feature>
<comment type="caution">
    <text evidence="11">The sequence shown here is derived from an EMBL/GenBank/DDBJ whole genome shotgun (WGS) entry which is preliminary data.</text>
</comment>
<feature type="transmembrane region" description="Helical" evidence="9">
    <location>
        <begin position="246"/>
        <end position="270"/>
    </location>
</feature>
<gene>
    <name evidence="11" type="ORF">N868_10515</name>
</gene>
<accession>A0A0A0BV27</accession>
<dbReference type="EMBL" id="AXCY01000032">
    <property type="protein sequence ID" value="KGM11029.1"/>
    <property type="molecule type" value="Genomic_DNA"/>
</dbReference>
<protein>
    <submittedName>
        <fullName evidence="11">Transporter</fullName>
    </submittedName>
</protein>
<keyword evidence="4" id="KW-1003">Cell membrane</keyword>
<feature type="transmembrane region" description="Helical" evidence="9">
    <location>
        <begin position="76"/>
        <end position="97"/>
    </location>
</feature>
<dbReference type="PANTHER" id="PTHR23502:SF132">
    <property type="entry name" value="POLYAMINE TRANSPORTER 2-RELATED"/>
    <property type="match status" value="1"/>
</dbReference>
<keyword evidence="12" id="KW-1185">Reference proteome</keyword>
<evidence type="ECO:0000313" key="11">
    <source>
        <dbReference type="EMBL" id="KGM11029.1"/>
    </source>
</evidence>
<keyword evidence="3" id="KW-0813">Transport</keyword>
<dbReference type="Proteomes" id="UP000029839">
    <property type="component" value="Unassembled WGS sequence"/>
</dbReference>
<keyword evidence="5 9" id="KW-0812">Transmembrane</keyword>
<evidence type="ECO:0000259" key="10">
    <source>
        <dbReference type="PROSITE" id="PS50850"/>
    </source>
</evidence>
<proteinExistence type="inferred from homology"/>
<evidence type="ECO:0000256" key="4">
    <source>
        <dbReference type="ARBA" id="ARBA00022475"/>
    </source>
</evidence>